<dbReference type="EMBL" id="WNTK01000467">
    <property type="protein sequence ID" value="KAG9469636.1"/>
    <property type="molecule type" value="Genomic_DNA"/>
</dbReference>
<keyword evidence="2" id="KW-1185">Reference proteome</keyword>
<gene>
    <name evidence="1" type="ORF">GDO78_020040</name>
</gene>
<reference evidence="1" key="1">
    <citation type="thesis" date="2020" institute="ProQuest LLC" country="789 East Eisenhower Parkway, Ann Arbor, MI, USA">
        <title>Comparative Genomics and Chromosome Evolution.</title>
        <authorList>
            <person name="Mudd A.B."/>
        </authorList>
    </citation>
    <scope>NUCLEOTIDE SEQUENCE</scope>
    <source>
        <strain evidence="1">HN-11 Male</strain>
        <tissue evidence="1">Kidney and liver</tissue>
    </source>
</reference>
<dbReference type="AlphaFoldDB" id="A0A8J6EIH4"/>
<protein>
    <submittedName>
        <fullName evidence="1">Uncharacterized protein</fullName>
    </submittedName>
</protein>
<organism evidence="1 2">
    <name type="scientific">Eleutherodactylus coqui</name>
    <name type="common">Puerto Rican coqui</name>
    <dbReference type="NCBI Taxonomy" id="57060"/>
    <lineage>
        <taxon>Eukaryota</taxon>
        <taxon>Metazoa</taxon>
        <taxon>Chordata</taxon>
        <taxon>Craniata</taxon>
        <taxon>Vertebrata</taxon>
        <taxon>Euteleostomi</taxon>
        <taxon>Amphibia</taxon>
        <taxon>Batrachia</taxon>
        <taxon>Anura</taxon>
        <taxon>Neobatrachia</taxon>
        <taxon>Hyloidea</taxon>
        <taxon>Eleutherodactylidae</taxon>
        <taxon>Eleutherodactylinae</taxon>
        <taxon>Eleutherodactylus</taxon>
        <taxon>Eleutherodactylus</taxon>
    </lineage>
</organism>
<sequence length="101" mass="11170">MLYLTGTKRSLEEMIGVFSSGEVQASGSLGKICTKGPKPQANAAEELLGTRIRAHVQLCLLHPLLLPGHRVEKHPKLCKHKVQMICSFTWACLLHFMGPYS</sequence>
<accession>A0A8J6EIH4</accession>
<name>A0A8J6EIH4_ELECQ</name>
<evidence type="ECO:0000313" key="2">
    <source>
        <dbReference type="Proteomes" id="UP000770717"/>
    </source>
</evidence>
<comment type="caution">
    <text evidence="1">The sequence shown here is derived from an EMBL/GenBank/DDBJ whole genome shotgun (WGS) entry which is preliminary data.</text>
</comment>
<evidence type="ECO:0000313" key="1">
    <source>
        <dbReference type="EMBL" id="KAG9469636.1"/>
    </source>
</evidence>
<proteinExistence type="predicted"/>
<dbReference type="Proteomes" id="UP000770717">
    <property type="component" value="Unassembled WGS sequence"/>
</dbReference>